<dbReference type="InterPro" id="IPR013766">
    <property type="entry name" value="Thioredoxin_domain"/>
</dbReference>
<dbReference type="GO" id="GO:0034599">
    <property type="term" value="P:cellular response to oxidative stress"/>
    <property type="evidence" value="ECO:0007669"/>
    <property type="project" value="InterPro"/>
</dbReference>
<dbReference type="EMBL" id="LFJN01000028">
    <property type="protein sequence ID" value="KPI36876.1"/>
    <property type="molecule type" value="Genomic_DNA"/>
</dbReference>
<dbReference type="GO" id="GO:0008379">
    <property type="term" value="F:thioredoxin peroxidase activity"/>
    <property type="evidence" value="ECO:0007669"/>
    <property type="project" value="InterPro"/>
</dbReference>
<keyword evidence="10" id="KW-1185">Reference proteome</keyword>
<feature type="domain" description="Thioredoxin" evidence="8">
    <location>
        <begin position="2"/>
        <end position="156"/>
    </location>
</feature>
<evidence type="ECO:0000313" key="10">
    <source>
        <dbReference type="Proteomes" id="UP000038010"/>
    </source>
</evidence>
<evidence type="ECO:0000259" key="8">
    <source>
        <dbReference type="PROSITE" id="PS51352"/>
    </source>
</evidence>
<evidence type="ECO:0000256" key="7">
    <source>
        <dbReference type="RuleBase" id="RU366011"/>
    </source>
</evidence>
<dbReference type="CDD" id="cd03013">
    <property type="entry name" value="PRX5_like"/>
    <property type="match status" value="1"/>
</dbReference>
<dbReference type="SUPFAM" id="SSF52833">
    <property type="entry name" value="Thioredoxin-like"/>
    <property type="match status" value="1"/>
</dbReference>
<evidence type="ECO:0000256" key="3">
    <source>
        <dbReference type="ARBA" id="ARBA00022862"/>
    </source>
</evidence>
<dbReference type="InterPro" id="IPR037944">
    <property type="entry name" value="PRX5-like"/>
</dbReference>
<feature type="active site" description="Cysteine sulfenic acid (-SOH) intermediate" evidence="6">
    <location>
        <position position="46"/>
    </location>
</feature>
<dbReference type="GO" id="GO:0005739">
    <property type="term" value="C:mitochondrion"/>
    <property type="evidence" value="ECO:0007669"/>
    <property type="project" value="TreeGrafter"/>
</dbReference>
<evidence type="ECO:0000256" key="5">
    <source>
        <dbReference type="ARBA" id="ARBA00023284"/>
    </source>
</evidence>
<dbReference type="GO" id="GO:0045454">
    <property type="term" value="P:cell redox homeostasis"/>
    <property type="evidence" value="ECO:0007669"/>
    <property type="project" value="TreeGrafter"/>
</dbReference>
<dbReference type="RefSeq" id="XP_017996839.1">
    <property type="nucleotide sequence ID" value="XM_018140774.1"/>
</dbReference>
<comment type="similarity">
    <text evidence="1 7">Belongs to the peroxiredoxin family. Prx5 subfamily.</text>
</comment>
<accession>A0A0N1H5A8</accession>
<protein>
    <submittedName>
        <fullName evidence="9">Peroxiredoxin-5, mitochondrial</fullName>
    </submittedName>
</protein>
<name>A0A0N1H5A8_9EURO</name>
<evidence type="ECO:0000256" key="1">
    <source>
        <dbReference type="ARBA" id="ARBA00010505"/>
    </source>
</evidence>
<dbReference type="PANTHER" id="PTHR10430:SF39">
    <property type="entry name" value="PEROXISOMAL MEMBRANE ASSOCIATED PROTEIN 20"/>
    <property type="match status" value="1"/>
</dbReference>
<dbReference type="PROSITE" id="PS51352">
    <property type="entry name" value="THIOREDOXIN_2"/>
    <property type="match status" value="1"/>
</dbReference>
<keyword evidence="4 7" id="KW-0560">Oxidoreductase</keyword>
<comment type="caution">
    <text evidence="9">The sequence shown here is derived from an EMBL/GenBank/DDBJ whole genome shotgun (WGS) entry which is preliminary data.</text>
</comment>
<dbReference type="Gene3D" id="3.40.30.10">
    <property type="entry name" value="Glutaredoxin"/>
    <property type="match status" value="1"/>
</dbReference>
<dbReference type="GO" id="GO:0005829">
    <property type="term" value="C:cytosol"/>
    <property type="evidence" value="ECO:0007669"/>
    <property type="project" value="TreeGrafter"/>
</dbReference>
<dbReference type="STRING" id="1664694.A0A0N1H5A8"/>
<dbReference type="AlphaFoldDB" id="A0A0N1H5A8"/>
<dbReference type="VEuPathDB" id="FungiDB:AB675_11889"/>
<keyword evidence="5 7" id="KW-0676">Redox-active center</keyword>
<dbReference type="OrthoDB" id="1882547at2759"/>
<dbReference type="InterPro" id="IPR013740">
    <property type="entry name" value="Redoxin"/>
</dbReference>
<reference evidence="9 10" key="1">
    <citation type="submission" date="2015-06" db="EMBL/GenBank/DDBJ databases">
        <title>Draft genome of the ant-associated black yeast Phialophora attae CBS 131958.</title>
        <authorList>
            <person name="Moreno L.F."/>
            <person name="Stielow B.J."/>
            <person name="de Hoog S."/>
            <person name="Vicente V.A."/>
            <person name="Weiss V.A."/>
            <person name="de Vries M."/>
            <person name="Cruz L.M."/>
            <person name="Souza E.M."/>
        </authorList>
    </citation>
    <scope>NUCLEOTIDE SEQUENCE [LARGE SCALE GENOMIC DNA]</scope>
    <source>
        <strain evidence="9 10">CBS 131958</strain>
    </source>
</reference>
<keyword evidence="2 7" id="KW-0575">Peroxidase</keyword>
<evidence type="ECO:0000256" key="2">
    <source>
        <dbReference type="ARBA" id="ARBA00022559"/>
    </source>
</evidence>
<dbReference type="Proteomes" id="UP000038010">
    <property type="component" value="Unassembled WGS sequence"/>
</dbReference>
<evidence type="ECO:0000256" key="6">
    <source>
        <dbReference type="PIRSR" id="PIRSR637944-1"/>
    </source>
</evidence>
<dbReference type="InterPro" id="IPR036249">
    <property type="entry name" value="Thioredoxin-like_sf"/>
</dbReference>
<gene>
    <name evidence="9" type="ORF">AB675_11889</name>
</gene>
<dbReference type="GO" id="GO:0005777">
    <property type="term" value="C:peroxisome"/>
    <property type="evidence" value="ECO:0007669"/>
    <property type="project" value="TreeGrafter"/>
</dbReference>
<evidence type="ECO:0000313" key="9">
    <source>
        <dbReference type="EMBL" id="KPI36876.1"/>
    </source>
</evidence>
<comment type="function">
    <text evidence="7">Thiol-specific peroxidase that catalyzes the reduction of hydrogen peroxide and organic hydroperoxides to water and alcohols, respectively. Plays a role in cell protection against oxidative stress by detoxifying peroxides.</text>
</comment>
<organism evidence="9 10">
    <name type="scientific">Cyphellophora attinorum</name>
    <dbReference type="NCBI Taxonomy" id="1664694"/>
    <lineage>
        <taxon>Eukaryota</taxon>
        <taxon>Fungi</taxon>
        <taxon>Dikarya</taxon>
        <taxon>Ascomycota</taxon>
        <taxon>Pezizomycotina</taxon>
        <taxon>Eurotiomycetes</taxon>
        <taxon>Chaetothyriomycetidae</taxon>
        <taxon>Chaetothyriales</taxon>
        <taxon>Cyphellophoraceae</taxon>
        <taxon>Cyphellophora</taxon>
    </lineage>
</organism>
<dbReference type="GeneID" id="28732655"/>
<proteinExistence type="inferred from homology"/>
<dbReference type="Pfam" id="PF08534">
    <property type="entry name" value="Redoxin"/>
    <property type="match status" value="1"/>
</dbReference>
<evidence type="ECO:0000256" key="4">
    <source>
        <dbReference type="ARBA" id="ARBA00023002"/>
    </source>
</evidence>
<keyword evidence="3 7" id="KW-0049">Antioxidant</keyword>
<sequence length="156" mass="16681">QVKEGDKIPSVELFRKNPGDKINIAQEIASGPALLIGVPAAFSPGCSEKHIPGYVARPDKLEEFKGKVYIIVVNDAFVTNAWAKSLGLEGTGITILGDADGKFVEELDVAFDATAILGNKRSKRFAIRTQDGVVKKVAVEPDNTGVTVSSLEQFLP</sequence>
<dbReference type="GO" id="GO:0042744">
    <property type="term" value="P:hydrogen peroxide catabolic process"/>
    <property type="evidence" value="ECO:0007669"/>
    <property type="project" value="TreeGrafter"/>
</dbReference>
<dbReference type="PANTHER" id="PTHR10430">
    <property type="entry name" value="PEROXIREDOXIN"/>
    <property type="match status" value="1"/>
</dbReference>
<feature type="non-terminal residue" evidence="9">
    <location>
        <position position="1"/>
    </location>
</feature>